<dbReference type="EMBL" id="JRRC01489705">
    <property type="protein sequence ID" value="KHG08134.1"/>
    <property type="molecule type" value="Genomic_DNA"/>
</dbReference>
<dbReference type="Proteomes" id="UP000032142">
    <property type="component" value="Unassembled WGS sequence"/>
</dbReference>
<accession>A0A0B0N8E8</accession>
<gene>
    <name evidence="1" type="ORF">F383_35398</name>
</gene>
<reference evidence="2" key="1">
    <citation type="submission" date="2014-09" db="EMBL/GenBank/DDBJ databases">
        <authorList>
            <person name="Mudge J."/>
            <person name="Ramaraj T."/>
            <person name="Lindquist I.E."/>
            <person name="Bharti A.K."/>
            <person name="Sundararajan A."/>
            <person name="Cameron C.T."/>
            <person name="Woodward J.E."/>
            <person name="May G.D."/>
            <person name="Brubaker C."/>
            <person name="Broadhvest J."/>
            <person name="Wilkins T.A."/>
        </authorList>
    </citation>
    <scope>NUCLEOTIDE SEQUENCE</scope>
    <source>
        <strain evidence="2">cv. AKA8401</strain>
    </source>
</reference>
<comment type="caution">
    <text evidence="1">The sequence shown here is derived from an EMBL/GenBank/DDBJ whole genome shotgun (WGS) entry which is preliminary data.</text>
</comment>
<sequence>MLNVLNLIIYKSREAEIEFRSGKKED</sequence>
<name>A0A0B0N8E8_GOSAR</name>
<protein>
    <submittedName>
        <fullName evidence="1">Uncharacterized protein</fullName>
    </submittedName>
</protein>
<evidence type="ECO:0000313" key="1">
    <source>
        <dbReference type="EMBL" id="KHG08134.1"/>
    </source>
</evidence>
<keyword evidence="2" id="KW-1185">Reference proteome</keyword>
<evidence type="ECO:0000313" key="2">
    <source>
        <dbReference type="Proteomes" id="UP000032142"/>
    </source>
</evidence>
<dbReference type="AlphaFoldDB" id="A0A0B0N8E8"/>
<organism evidence="1 2">
    <name type="scientific">Gossypium arboreum</name>
    <name type="common">Tree cotton</name>
    <name type="synonym">Gossypium nanking</name>
    <dbReference type="NCBI Taxonomy" id="29729"/>
    <lineage>
        <taxon>Eukaryota</taxon>
        <taxon>Viridiplantae</taxon>
        <taxon>Streptophyta</taxon>
        <taxon>Embryophyta</taxon>
        <taxon>Tracheophyta</taxon>
        <taxon>Spermatophyta</taxon>
        <taxon>Magnoliopsida</taxon>
        <taxon>eudicotyledons</taxon>
        <taxon>Gunneridae</taxon>
        <taxon>Pentapetalae</taxon>
        <taxon>rosids</taxon>
        <taxon>malvids</taxon>
        <taxon>Malvales</taxon>
        <taxon>Malvaceae</taxon>
        <taxon>Malvoideae</taxon>
        <taxon>Gossypium</taxon>
    </lineage>
</organism>
<proteinExistence type="predicted"/>